<keyword evidence="3" id="KW-1185">Reference proteome</keyword>
<accession>A0A4Q2DSE7</accession>
<evidence type="ECO:0000256" key="1">
    <source>
        <dbReference type="SAM" id="SignalP"/>
    </source>
</evidence>
<evidence type="ECO:0000313" key="3">
    <source>
        <dbReference type="Proteomes" id="UP000290288"/>
    </source>
</evidence>
<reference evidence="2 3" key="1">
    <citation type="submission" date="2019-01" db="EMBL/GenBank/DDBJ databases">
        <title>Draft genome sequence of Psathyrella aberdarensis IHI B618.</title>
        <authorList>
            <person name="Buettner E."/>
            <person name="Kellner H."/>
        </authorList>
    </citation>
    <scope>NUCLEOTIDE SEQUENCE [LARGE SCALE GENOMIC DNA]</scope>
    <source>
        <strain evidence="2 3">IHI B618</strain>
    </source>
</reference>
<protein>
    <submittedName>
        <fullName evidence="2">Uncharacterized protein</fullName>
    </submittedName>
</protein>
<name>A0A4Q2DSE7_9AGAR</name>
<comment type="caution">
    <text evidence="2">The sequence shown here is derived from an EMBL/GenBank/DDBJ whole genome shotgun (WGS) entry which is preliminary data.</text>
</comment>
<gene>
    <name evidence="2" type="ORF">EST38_g4026</name>
</gene>
<sequence>MVKFAVPIFVAALLATSAVASSFVDVNDFESRDAAEYEELFGRCKIVGNKAYGACAKSSSVRREIDDEELEARDFEEFDEFTARDLELLSHVTELLSRYYDDLDIRAPRKGAKASGRRIKVRMF</sequence>
<keyword evidence="1" id="KW-0732">Signal</keyword>
<dbReference type="EMBL" id="SDEE01000094">
    <property type="protein sequence ID" value="RXW21825.1"/>
    <property type="molecule type" value="Genomic_DNA"/>
</dbReference>
<feature type="chain" id="PRO_5020946991" evidence="1">
    <location>
        <begin position="21"/>
        <end position="124"/>
    </location>
</feature>
<dbReference type="Proteomes" id="UP000290288">
    <property type="component" value="Unassembled WGS sequence"/>
</dbReference>
<feature type="signal peptide" evidence="1">
    <location>
        <begin position="1"/>
        <end position="20"/>
    </location>
</feature>
<evidence type="ECO:0000313" key="2">
    <source>
        <dbReference type="EMBL" id="RXW21825.1"/>
    </source>
</evidence>
<organism evidence="2 3">
    <name type="scientific">Candolleomyces aberdarensis</name>
    <dbReference type="NCBI Taxonomy" id="2316362"/>
    <lineage>
        <taxon>Eukaryota</taxon>
        <taxon>Fungi</taxon>
        <taxon>Dikarya</taxon>
        <taxon>Basidiomycota</taxon>
        <taxon>Agaricomycotina</taxon>
        <taxon>Agaricomycetes</taxon>
        <taxon>Agaricomycetidae</taxon>
        <taxon>Agaricales</taxon>
        <taxon>Agaricineae</taxon>
        <taxon>Psathyrellaceae</taxon>
        <taxon>Candolleomyces</taxon>
    </lineage>
</organism>
<proteinExistence type="predicted"/>
<dbReference type="AlphaFoldDB" id="A0A4Q2DSE7"/>